<comment type="function">
    <text evidence="1">Controls both the activation and catalytic activity of PanD in a coenzyme A (CoA)-dependent fashion.</text>
</comment>
<keyword evidence="1" id="KW-0566">Pantothenate biosynthesis</keyword>
<dbReference type="HAMAP" id="MF_02018">
    <property type="entry name" value="PanZ_PanM"/>
    <property type="match status" value="1"/>
</dbReference>
<name>A0ABQ1H5N5_9GAMM</name>
<dbReference type="InterPro" id="IPR032900">
    <property type="entry name" value="PanZ"/>
</dbReference>
<evidence type="ECO:0000313" key="4">
    <source>
        <dbReference type="Proteomes" id="UP000627464"/>
    </source>
</evidence>
<feature type="domain" description="N-acetyltransferase" evidence="2">
    <location>
        <begin position="22"/>
        <end position="145"/>
    </location>
</feature>
<sequence>MRDGTIRYTENLFFYAPKIMKLTIEKLTTLSAQDLIDLAKIWPEQTESDWQASLTNNRMLFAAVFNERILGAVKINLSGDHGELSDLFVREVTRRRGVGLYLIEDLQAQLPQVKSWEMKTDGDAVTAAFMQACGFSLEGSVWKKN</sequence>
<protein>
    <recommendedName>
        <fullName evidence="1">PanD regulatory factor</fullName>
    </recommendedName>
</protein>
<dbReference type="Proteomes" id="UP000627464">
    <property type="component" value="Unassembled WGS sequence"/>
</dbReference>
<comment type="subunit">
    <text evidence="1">Interacts with PanD in the presence of CoA.</text>
</comment>
<dbReference type="NCBIfam" id="NF033213">
    <property type="entry name" value="matur_PanM"/>
    <property type="match status" value="1"/>
</dbReference>
<feature type="binding site" evidence="1">
    <location>
        <begin position="93"/>
        <end position="100"/>
    </location>
    <ligand>
        <name>CoA</name>
        <dbReference type="ChEBI" id="CHEBI:57287"/>
    </ligand>
</feature>
<reference evidence="4" key="1">
    <citation type="journal article" date="2019" name="Int. J. Syst. Evol. Microbiol.">
        <title>The Global Catalogue of Microorganisms (GCM) 10K type strain sequencing project: providing services to taxonomists for standard genome sequencing and annotation.</title>
        <authorList>
            <consortium name="The Broad Institute Genomics Platform"/>
            <consortium name="The Broad Institute Genome Sequencing Center for Infectious Disease"/>
            <person name="Wu L."/>
            <person name="Ma J."/>
        </authorList>
    </citation>
    <scope>NUCLEOTIDE SEQUENCE [LARGE SCALE GENOMIC DNA]</scope>
    <source>
        <strain evidence="4">CGMCC 1.12806</strain>
    </source>
</reference>
<proteinExistence type="inferred from homology"/>
<gene>
    <name evidence="3" type="primary">yhhK</name>
    <name evidence="1" type="synonym">panZ</name>
    <name evidence="3" type="ORF">GCM10011328_38750</name>
</gene>
<accession>A0ABQ1H5N5</accession>
<comment type="caution">
    <text evidence="3">The sequence shown here is derived from an EMBL/GenBank/DDBJ whole genome shotgun (WGS) entry which is preliminary data.</text>
</comment>
<dbReference type="Gene3D" id="3.40.630.30">
    <property type="match status" value="1"/>
</dbReference>
<dbReference type="InterPro" id="IPR016181">
    <property type="entry name" value="Acyl_CoA_acyltransferase"/>
</dbReference>
<dbReference type="EMBL" id="BMFZ01000013">
    <property type="protein sequence ID" value="GGA59556.1"/>
    <property type="molecule type" value="Genomic_DNA"/>
</dbReference>
<keyword evidence="4" id="KW-1185">Reference proteome</keyword>
<evidence type="ECO:0000259" key="2">
    <source>
        <dbReference type="PROSITE" id="PS51186"/>
    </source>
</evidence>
<feature type="binding site" evidence="1">
    <location>
        <begin position="87"/>
        <end position="89"/>
    </location>
    <ligand>
        <name>CoA</name>
        <dbReference type="ChEBI" id="CHEBI:57287"/>
    </ligand>
</feature>
<dbReference type="PROSITE" id="PS51186">
    <property type="entry name" value="GNAT"/>
    <property type="match status" value="1"/>
</dbReference>
<evidence type="ECO:0000256" key="1">
    <source>
        <dbReference type="HAMAP-Rule" id="MF_02018"/>
    </source>
</evidence>
<comment type="similarity">
    <text evidence="1">Belongs to the PanZ/PanM family.</text>
</comment>
<dbReference type="Pfam" id="PF12568">
    <property type="entry name" value="PanZ"/>
    <property type="match status" value="1"/>
</dbReference>
<dbReference type="InterPro" id="IPR040448">
    <property type="entry name" value="PanZ_GNAT"/>
</dbReference>
<organism evidence="3 4">
    <name type="scientific">Hafnia psychrotolerans</name>
    <dbReference type="NCBI Taxonomy" id="1477018"/>
    <lineage>
        <taxon>Bacteria</taxon>
        <taxon>Pseudomonadati</taxon>
        <taxon>Pseudomonadota</taxon>
        <taxon>Gammaproteobacteria</taxon>
        <taxon>Enterobacterales</taxon>
        <taxon>Hafniaceae</taxon>
        <taxon>Hafnia</taxon>
    </lineage>
</organism>
<evidence type="ECO:0000313" key="3">
    <source>
        <dbReference type="EMBL" id="GGA59556.1"/>
    </source>
</evidence>
<dbReference type="CDD" id="cd04301">
    <property type="entry name" value="NAT_SF"/>
    <property type="match status" value="1"/>
</dbReference>
<dbReference type="InterPro" id="IPR000182">
    <property type="entry name" value="GNAT_dom"/>
</dbReference>
<dbReference type="SUPFAM" id="SSF55729">
    <property type="entry name" value="Acyl-CoA N-acyltransferases (Nat)"/>
    <property type="match status" value="1"/>
</dbReference>